<protein>
    <recommendedName>
        <fullName evidence="6">Ankyrin repeat protein</fullName>
    </recommendedName>
</protein>
<keyword evidence="2 3" id="KW-0040">ANK repeat</keyword>
<dbReference type="InterPro" id="IPR002110">
    <property type="entry name" value="Ankyrin_rpt"/>
</dbReference>
<dbReference type="PRINTS" id="PR01415">
    <property type="entry name" value="ANKYRIN"/>
</dbReference>
<evidence type="ECO:0000313" key="5">
    <source>
        <dbReference type="Proteomes" id="UP001497623"/>
    </source>
</evidence>
<feature type="repeat" description="ANK" evidence="3">
    <location>
        <begin position="53"/>
        <end position="85"/>
    </location>
</feature>
<dbReference type="InterPro" id="IPR036770">
    <property type="entry name" value="Ankyrin_rpt-contain_sf"/>
</dbReference>
<keyword evidence="1" id="KW-0677">Repeat</keyword>
<dbReference type="Gene3D" id="1.25.40.20">
    <property type="entry name" value="Ankyrin repeat-containing domain"/>
    <property type="match status" value="3"/>
</dbReference>
<feature type="repeat" description="ANK" evidence="3">
    <location>
        <begin position="85"/>
        <end position="117"/>
    </location>
</feature>
<feature type="repeat" description="ANK" evidence="3">
    <location>
        <begin position="220"/>
        <end position="253"/>
    </location>
</feature>
<dbReference type="EMBL" id="CAXKWB010015072">
    <property type="protein sequence ID" value="CAL4112600.1"/>
    <property type="molecule type" value="Genomic_DNA"/>
</dbReference>
<dbReference type="Proteomes" id="UP001497623">
    <property type="component" value="Unassembled WGS sequence"/>
</dbReference>
<dbReference type="PROSITE" id="PS50297">
    <property type="entry name" value="ANK_REP_REGION"/>
    <property type="match status" value="5"/>
</dbReference>
<dbReference type="PANTHER" id="PTHR24126">
    <property type="entry name" value="ANKYRIN REPEAT, PH AND SEC7 DOMAIN CONTAINING PROTEIN SECG-RELATED"/>
    <property type="match status" value="1"/>
</dbReference>
<dbReference type="Pfam" id="PF12796">
    <property type="entry name" value="Ank_2"/>
    <property type="match status" value="3"/>
</dbReference>
<evidence type="ECO:0000256" key="2">
    <source>
        <dbReference type="ARBA" id="ARBA00023043"/>
    </source>
</evidence>
<comment type="caution">
    <text evidence="4">The sequence shown here is derived from an EMBL/GenBank/DDBJ whole genome shotgun (WGS) entry which is preliminary data.</text>
</comment>
<feature type="non-terminal residue" evidence="4">
    <location>
        <position position="257"/>
    </location>
</feature>
<proteinExistence type="predicted"/>
<name>A0AAV2R4Y8_MEGNR</name>
<feature type="repeat" description="ANK" evidence="3">
    <location>
        <begin position="152"/>
        <end position="184"/>
    </location>
</feature>
<gene>
    <name evidence="4" type="ORF">MNOR_LOCUS19934</name>
</gene>
<dbReference type="SUPFAM" id="SSF48403">
    <property type="entry name" value="Ankyrin repeat"/>
    <property type="match status" value="1"/>
</dbReference>
<organism evidence="4 5">
    <name type="scientific">Meganyctiphanes norvegica</name>
    <name type="common">Northern krill</name>
    <name type="synonym">Thysanopoda norvegica</name>
    <dbReference type="NCBI Taxonomy" id="48144"/>
    <lineage>
        <taxon>Eukaryota</taxon>
        <taxon>Metazoa</taxon>
        <taxon>Ecdysozoa</taxon>
        <taxon>Arthropoda</taxon>
        <taxon>Crustacea</taxon>
        <taxon>Multicrustacea</taxon>
        <taxon>Malacostraca</taxon>
        <taxon>Eumalacostraca</taxon>
        <taxon>Eucarida</taxon>
        <taxon>Euphausiacea</taxon>
        <taxon>Euphausiidae</taxon>
        <taxon>Meganyctiphanes</taxon>
    </lineage>
</organism>
<dbReference type="AlphaFoldDB" id="A0AAV2R4Y8"/>
<sequence>MQEFLQKGMSPNTKNKRGSCIAFKAIKNGHQEILKTLLENGADPQGPTALSHEEGSLLLYAVTHDSLEVIDILLDNGADINKHSYGSTPLRNAIKRKDMKIIKHLLNHTADVNEMNLYQDKTVLMEGIAIGNKDIVNLLIKSGAAVNEIAINGNTALHTAVILGDNEMVKLLLDNKAEINTWSHYSSGGTVLTEAIKQNDLDIAQTLLDYGANPNDARHGGETALVAASQKNNTNTLVDLLLEKGADINTTDSHGKW</sequence>
<reference evidence="4 5" key="1">
    <citation type="submission" date="2024-05" db="EMBL/GenBank/DDBJ databases">
        <authorList>
            <person name="Wallberg A."/>
        </authorList>
    </citation>
    <scope>NUCLEOTIDE SEQUENCE [LARGE SCALE GENOMIC DNA]</scope>
</reference>
<evidence type="ECO:0000256" key="3">
    <source>
        <dbReference type="PROSITE-ProRule" id="PRU00023"/>
    </source>
</evidence>
<dbReference type="SMART" id="SM00248">
    <property type="entry name" value="ANK"/>
    <property type="match status" value="7"/>
</dbReference>
<accession>A0AAV2R4Y8</accession>
<evidence type="ECO:0008006" key="6">
    <source>
        <dbReference type="Google" id="ProtNLM"/>
    </source>
</evidence>
<evidence type="ECO:0000313" key="4">
    <source>
        <dbReference type="EMBL" id="CAL4112600.1"/>
    </source>
</evidence>
<keyword evidence="5" id="KW-1185">Reference proteome</keyword>
<feature type="repeat" description="ANK" evidence="3">
    <location>
        <begin position="187"/>
        <end position="219"/>
    </location>
</feature>
<dbReference type="PROSITE" id="PS50088">
    <property type="entry name" value="ANK_REPEAT"/>
    <property type="match status" value="5"/>
</dbReference>
<evidence type="ECO:0000256" key="1">
    <source>
        <dbReference type="ARBA" id="ARBA00022737"/>
    </source>
</evidence>
<dbReference type="PANTHER" id="PTHR24126:SF14">
    <property type="entry name" value="ANK_REP_REGION DOMAIN-CONTAINING PROTEIN"/>
    <property type="match status" value="1"/>
</dbReference>